<evidence type="ECO:0000313" key="2">
    <source>
        <dbReference type="EMBL" id="QEK13645.1"/>
    </source>
</evidence>
<evidence type="ECO:0000313" key="3">
    <source>
        <dbReference type="Proteomes" id="UP000324646"/>
    </source>
</evidence>
<dbReference type="Proteomes" id="UP000324646">
    <property type="component" value="Chromosome"/>
</dbReference>
<dbReference type="AlphaFoldDB" id="A0A5C0SGE1"/>
<reference evidence="2 3" key="1">
    <citation type="submission" date="2019-07" db="EMBL/GenBank/DDBJ databases">
        <title>Complete genome of Crassaminicella thermophila SY095.</title>
        <authorList>
            <person name="Li X."/>
        </authorList>
    </citation>
    <scope>NUCLEOTIDE SEQUENCE [LARGE SCALE GENOMIC DNA]</scope>
    <source>
        <strain evidence="2 3">SY095</strain>
    </source>
</reference>
<dbReference type="OrthoDB" id="3196710at2"/>
<accession>A0A5C0SGE1</accession>
<dbReference type="InterPro" id="IPR006448">
    <property type="entry name" value="Phage_term_ssu_P27"/>
</dbReference>
<dbReference type="KEGG" id="crs:FQB35_09765"/>
<organism evidence="2 3">
    <name type="scientific">Crassaminicella thermophila</name>
    <dbReference type="NCBI Taxonomy" id="2599308"/>
    <lineage>
        <taxon>Bacteria</taxon>
        <taxon>Bacillati</taxon>
        <taxon>Bacillota</taxon>
        <taxon>Clostridia</taxon>
        <taxon>Eubacteriales</taxon>
        <taxon>Clostridiaceae</taxon>
        <taxon>Crassaminicella</taxon>
    </lineage>
</organism>
<name>A0A5C0SGE1_CRATE</name>
<sequence>MTPTLKTKRKKVKDVIKKELTEKDKAIKKEISRLKRILKELDKNKRDSAEGLIQEAAFMRATLQELKKSIDKNGPIDEMPQGKYSILREHPALKSYNTMIQRYTTVCKEIFNLLPKEVQKVEDDGFDDFVINK</sequence>
<protein>
    <submittedName>
        <fullName evidence="2">Uncharacterized protein</fullName>
    </submittedName>
</protein>
<dbReference type="Pfam" id="PF05119">
    <property type="entry name" value="Terminase_4"/>
    <property type="match status" value="1"/>
</dbReference>
<keyword evidence="1" id="KW-0175">Coiled coil</keyword>
<keyword evidence="3" id="KW-1185">Reference proteome</keyword>
<evidence type="ECO:0000256" key="1">
    <source>
        <dbReference type="SAM" id="Coils"/>
    </source>
</evidence>
<dbReference type="EMBL" id="CP042243">
    <property type="protein sequence ID" value="QEK13645.1"/>
    <property type="molecule type" value="Genomic_DNA"/>
</dbReference>
<gene>
    <name evidence="2" type="ORF">FQB35_09765</name>
</gene>
<proteinExistence type="predicted"/>
<feature type="coiled-coil region" evidence="1">
    <location>
        <begin position="17"/>
        <end position="69"/>
    </location>
</feature>